<organism evidence="1 2">
    <name type="scientific">Caerostris extrusa</name>
    <name type="common">Bark spider</name>
    <name type="synonym">Caerostris bankana</name>
    <dbReference type="NCBI Taxonomy" id="172846"/>
    <lineage>
        <taxon>Eukaryota</taxon>
        <taxon>Metazoa</taxon>
        <taxon>Ecdysozoa</taxon>
        <taxon>Arthropoda</taxon>
        <taxon>Chelicerata</taxon>
        <taxon>Arachnida</taxon>
        <taxon>Araneae</taxon>
        <taxon>Araneomorphae</taxon>
        <taxon>Entelegynae</taxon>
        <taxon>Araneoidea</taxon>
        <taxon>Araneidae</taxon>
        <taxon>Caerostris</taxon>
    </lineage>
</organism>
<proteinExistence type="predicted"/>
<name>A0AAV4RR47_CAEEX</name>
<sequence length="88" mass="10147">MSPWLYTWSGDDSPWIPTNVFSIIAFPYCRSPSRTDRCLKNLIAATSPGASLVEEIIPITTQPHLRFLVPFYIKLRTFIWLLERDFGA</sequence>
<dbReference type="Proteomes" id="UP001054945">
    <property type="component" value="Unassembled WGS sequence"/>
</dbReference>
<keyword evidence="2" id="KW-1185">Reference proteome</keyword>
<accession>A0AAV4RR47</accession>
<evidence type="ECO:0000313" key="2">
    <source>
        <dbReference type="Proteomes" id="UP001054945"/>
    </source>
</evidence>
<gene>
    <name evidence="1" type="ORF">CEXT_635741</name>
</gene>
<dbReference type="EMBL" id="BPLR01008147">
    <property type="protein sequence ID" value="GIY22443.1"/>
    <property type="molecule type" value="Genomic_DNA"/>
</dbReference>
<evidence type="ECO:0000313" key="1">
    <source>
        <dbReference type="EMBL" id="GIY22443.1"/>
    </source>
</evidence>
<comment type="caution">
    <text evidence="1">The sequence shown here is derived from an EMBL/GenBank/DDBJ whole genome shotgun (WGS) entry which is preliminary data.</text>
</comment>
<dbReference type="AlphaFoldDB" id="A0AAV4RR47"/>
<protein>
    <submittedName>
        <fullName evidence="1">Uncharacterized protein</fullName>
    </submittedName>
</protein>
<reference evidence="1 2" key="1">
    <citation type="submission" date="2021-06" db="EMBL/GenBank/DDBJ databases">
        <title>Caerostris extrusa draft genome.</title>
        <authorList>
            <person name="Kono N."/>
            <person name="Arakawa K."/>
        </authorList>
    </citation>
    <scope>NUCLEOTIDE SEQUENCE [LARGE SCALE GENOMIC DNA]</scope>
</reference>